<comment type="caution">
    <text evidence="5">Lacks conserved residue(s) required for the propagation of feature annotation.</text>
</comment>
<accession>A0A815DLZ7</accession>
<dbReference type="CDD" id="cd00054">
    <property type="entry name" value="EGF_CA"/>
    <property type="match status" value="3"/>
</dbReference>
<keyword evidence="3" id="KW-0677">Repeat</keyword>
<evidence type="ECO:0000256" key="3">
    <source>
        <dbReference type="ARBA" id="ARBA00022737"/>
    </source>
</evidence>
<dbReference type="FunFam" id="2.10.25.10:FF:000118">
    <property type="entry name" value="protein delta homolog 2"/>
    <property type="match status" value="1"/>
</dbReference>
<feature type="domain" description="EGF-like" evidence="10">
    <location>
        <begin position="709"/>
        <end position="746"/>
    </location>
</feature>
<evidence type="ECO:0000256" key="8">
    <source>
        <dbReference type="SAM" id="Phobius"/>
    </source>
</evidence>
<evidence type="ECO:0000256" key="1">
    <source>
        <dbReference type="ARBA" id="ARBA00022536"/>
    </source>
</evidence>
<keyword evidence="1 5" id="KW-0245">EGF-like domain</keyword>
<dbReference type="InterPro" id="IPR051355">
    <property type="entry name" value="Notch/Slit_guidance"/>
</dbReference>
<dbReference type="InterPro" id="IPR000742">
    <property type="entry name" value="EGF"/>
</dbReference>
<dbReference type="Gene3D" id="2.120.10.30">
    <property type="entry name" value="TolB, C-terminal domain"/>
    <property type="match status" value="1"/>
</dbReference>
<feature type="disulfide bond" evidence="5">
    <location>
        <begin position="697"/>
        <end position="706"/>
    </location>
</feature>
<dbReference type="Pfam" id="PF12661">
    <property type="entry name" value="hEGF"/>
    <property type="match status" value="1"/>
</dbReference>
<feature type="domain" description="EGF-like" evidence="10">
    <location>
        <begin position="628"/>
        <end position="668"/>
    </location>
</feature>
<organism evidence="11 12">
    <name type="scientific">Adineta ricciae</name>
    <name type="common">Rotifer</name>
    <dbReference type="NCBI Taxonomy" id="249248"/>
    <lineage>
        <taxon>Eukaryota</taxon>
        <taxon>Metazoa</taxon>
        <taxon>Spiralia</taxon>
        <taxon>Gnathifera</taxon>
        <taxon>Rotifera</taxon>
        <taxon>Eurotatoria</taxon>
        <taxon>Bdelloidea</taxon>
        <taxon>Adinetida</taxon>
        <taxon>Adinetidae</taxon>
        <taxon>Adineta</taxon>
    </lineage>
</organism>
<dbReference type="Proteomes" id="UP000663828">
    <property type="component" value="Unassembled WGS sequence"/>
</dbReference>
<dbReference type="PANTHER" id="PTHR45836:SF13">
    <property type="entry name" value="PROTEIN CRUMBS"/>
    <property type="match status" value="1"/>
</dbReference>
<feature type="domain" description="EGF-like" evidence="10">
    <location>
        <begin position="670"/>
        <end position="707"/>
    </location>
</feature>
<dbReference type="SUPFAM" id="SSF57196">
    <property type="entry name" value="EGF/Laminin"/>
    <property type="match status" value="3"/>
</dbReference>
<dbReference type="SMART" id="SM00181">
    <property type="entry name" value="EGF"/>
    <property type="match status" value="3"/>
</dbReference>
<evidence type="ECO:0000256" key="4">
    <source>
        <dbReference type="ARBA" id="ARBA00023157"/>
    </source>
</evidence>
<dbReference type="PANTHER" id="PTHR45836">
    <property type="entry name" value="SLIT HOMOLOG"/>
    <property type="match status" value="1"/>
</dbReference>
<dbReference type="SUPFAM" id="SSF101898">
    <property type="entry name" value="NHL repeat"/>
    <property type="match status" value="1"/>
</dbReference>
<dbReference type="GO" id="GO:0005886">
    <property type="term" value="C:plasma membrane"/>
    <property type="evidence" value="ECO:0007669"/>
    <property type="project" value="TreeGrafter"/>
</dbReference>
<evidence type="ECO:0000256" key="6">
    <source>
        <dbReference type="PROSITE-ProRule" id="PRU00504"/>
    </source>
</evidence>
<keyword evidence="8" id="KW-0812">Transmembrane</keyword>
<dbReference type="AlphaFoldDB" id="A0A815DLZ7"/>
<dbReference type="PROSITE" id="PS01186">
    <property type="entry name" value="EGF_2"/>
    <property type="match status" value="2"/>
</dbReference>
<dbReference type="InterPro" id="IPR001258">
    <property type="entry name" value="NHL_repeat"/>
</dbReference>
<dbReference type="CDD" id="cd05819">
    <property type="entry name" value="NHL"/>
    <property type="match status" value="1"/>
</dbReference>
<evidence type="ECO:0000313" key="11">
    <source>
        <dbReference type="EMBL" id="CAF1300050.1"/>
    </source>
</evidence>
<evidence type="ECO:0000256" key="5">
    <source>
        <dbReference type="PROSITE-ProRule" id="PRU00076"/>
    </source>
</evidence>
<dbReference type="InterPro" id="IPR001881">
    <property type="entry name" value="EGF-like_Ca-bd_dom"/>
</dbReference>
<reference evidence="11" key="1">
    <citation type="submission" date="2021-02" db="EMBL/GenBank/DDBJ databases">
        <authorList>
            <person name="Nowell W R."/>
        </authorList>
    </citation>
    <scope>NUCLEOTIDE SEQUENCE</scope>
</reference>
<dbReference type="GO" id="GO:0005509">
    <property type="term" value="F:calcium ion binding"/>
    <property type="evidence" value="ECO:0007669"/>
    <property type="project" value="InterPro"/>
</dbReference>
<dbReference type="Gene3D" id="2.10.25.10">
    <property type="entry name" value="Laminin"/>
    <property type="match status" value="3"/>
</dbReference>
<gene>
    <name evidence="11" type="ORF">XAT740_LOCUS28812</name>
</gene>
<dbReference type="PROSITE" id="PS50026">
    <property type="entry name" value="EGF_3"/>
    <property type="match status" value="3"/>
</dbReference>
<keyword evidence="12" id="KW-1185">Reference proteome</keyword>
<dbReference type="GO" id="GO:0007411">
    <property type="term" value="P:axon guidance"/>
    <property type="evidence" value="ECO:0007669"/>
    <property type="project" value="TreeGrafter"/>
</dbReference>
<feature type="repeat" description="NHL" evidence="6">
    <location>
        <begin position="179"/>
        <end position="218"/>
    </location>
</feature>
<evidence type="ECO:0000256" key="7">
    <source>
        <dbReference type="SAM" id="MobiDB-lite"/>
    </source>
</evidence>
<keyword evidence="4 5" id="KW-1015">Disulfide bond</keyword>
<sequence length="831" mass="89770">MQIVDNYIVWFLAIIMISKAKALSYNQPYLCPNATWNPNATTFANISTVGLYPYASFVTTDDTVVSINRQSGPSPIWLNGSTNSIVYLPTSLNDSWSVFVTDTNDIYIDTKENSSSYRIKKWAFNGTESPSDIVVPKQCGGLFVDINNTLYCSVYGLHKVISQSLTNFTSNSDIVAGNGTGGSTSVQLKNPSGVFVTTNFQLYVADYSNNRIQLFQLGNLTGTTVPINGSAGPITLGNPTGVTMDANGNLFILEYTNSRVIGSSANIFRCVVGCSGSSGSAPDQLNLPWSFSFDRAGNIFVLDNKNSRMQKFLLSSNVCDKPTTTHTLTSTDSPTSTQSPTSTHAPTTSTESPTTTQAPTTSTELPTSTQAPTTSTEFPTTTQAPTTSTELPTSTQAPTTSTESPTTTQAPTTSTELPTSTQAPTTSTESPTSTHAPTTSTQLATSTQTTTYPSTSIQLSTSTDLLTLTQLLSSSLETTTSDGQATSTQQEVSTEQLSSSSQSSSTEQQSLPVLTSISITNQCEYFLSYRALCSKSLGLSYESIRSLNAAFLQLLFVAQSSLISSVSTTVVSQGGSSTVYPSATNITGVTSTLSTSSSSVMINLNSSEILIISACANQYWTGIYCNISNRPCDTVNPCQNNGSCLNSNTTINEYFCQCPEGFDGSECQNDRRLCKPNICLNNGQCNETSNETFECLCLYGWTNVHCENKINYCTNNTCENGGVCRPLFLNYTCECLGTSYSGRYCEVVDGKMVLRQMAARSLGYVAIIFLIGAVMFFIIMDILKYLLGIDVTKNELIEAKKTNETKRRAPRRKPRVFQKFEYVNPIAVLEE</sequence>
<keyword evidence="8" id="KW-0472">Membrane</keyword>
<evidence type="ECO:0000256" key="9">
    <source>
        <dbReference type="SAM" id="SignalP"/>
    </source>
</evidence>
<feature type="region of interest" description="Disordered" evidence="7">
    <location>
        <begin position="478"/>
        <end position="505"/>
    </location>
</feature>
<dbReference type="SMART" id="SM00179">
    <property type="entry name" value="EGF_CA"/>
    <property type="match status" value="3"/>
</dbReference>
<dbReference type="GO" id="GO:0007219">
    <property type="term" value="P:Notch signaling pathway"/>
    <property type="evidence" value="ECO:0007669"/>
    <property type="project" value="TreeGrafter"/>
</dbReference>
<feature type="disulfide bond" evidence="5">
    <location>
        <begin position="658"/>
        <end position="667"/>
    </location>
</feature>
<feature type="region of interest" description="Disordered" evidence="7">
    <location>
        <begin position="323"/>
        <end position="455"/>
    </location>
</feature>
<feature type="chain" id="PRO_5032814426" description="EGF-like domain-containing protein" evidence="9">
    <location>
        <begin position="23"/>
        <end position="831"/>
    </location>
</feature>
<name>A0A815DLZ7_ADIRI</name>
<keyword evidence="8" id="KW-1133">Transmembrane helix</keyword>
<dbReference type="InterPro" id="IPR013032">
    <property type="entry name" value="EGF-like_CS"/>
</dbReference>
<keyword evidence="2 9" id="KW-0732">Signal</keyword>
<evidence type="ECO:0000313" key="12">
    <source>
        <dbReference type="Proteomes" id="UP000663828"/>
    </source>
</evidence>
<dbReference type="InterPro" id="IPR011042">
    <property type="entry name" value="6-blade_b-propeller_TolB-like"/>
</dbReference>
<feature type="signal peptide" evidence="9">
    <location>
        <begin position="1"/>
        <end position="22"/>
    </location>
</feature>
<evidence type="ECO:0000259" key="10">
    <source>
        <dbReference type="PROSITE" id="PS50026"/>
    </source>
</evidence>
<evidence type="ECO:0000256" key="2">
    <source>
        <dbReference type="ARBA" id="ARBA00022729"/>
    </source>
</evidence>
<dbReference type="Pfam" id="PF00008">
    <property type="entry name" value="EGF"/>
    <property type="match status" value="1"/>
</dbReference>
<protein>
    <recommendedName>
        <fullName evidence="10">EGF-like domain-containing protein</fullName>
    </recommendedName>
</protein>
<feature type="transmembrane region" description="Helical" evidence="8">
    <location>
        <begin position="762"/>
        <end position="783"/>
    </location>
</feature>
<comment type="caution">
    <text evidence="11">The sequence shown here is derived from an EMBL/GenBank/DDBJ whole genome shotgun (WGS) entry which is preliminary data.</text>
</comment>
<dbReference type="GO" id="GO:0009986">
    <property type="term" value="C:cell surface"/>
    <property type="evidence" value="ECO:0007669"/>
    <property type="project" value="TreeGrafter"/>
</dbReference>
<dbReference type="PROSITE" id="PS00022">
    <property type="entry name" value="EGF_1"/>
    <property type="match status" value="1"/>
</dbReference>
<dbReference type="GO" id="GO:0043235">
    <property type="term" value="C:receptor complex"/>
    <property type="evidence" value="ECO:0007669"/>
    <property type="project" value="TreeGrafter"/>
</dbReference>
<proteinExistence type="predicted"/>
<feature type="repeat" description="NHL" evidence="6">
    <location>
        <begin position="272"/>
        <end position="315"/>
    </location>
</feature>
<dbReference type="EMBL" id="CAJNOR010002478">
    <property type="protein sequence ID" value="CAF1300050.1"/>
    <property type="molecule type" value="Genomic_DNA"/>
</dbReference>
<dbReference type="PROSITE" id="PS51125">
    <property type="entry name" value="NHL"/>
    <property type="match status" value="2"/>
</dbReference>